<keyword evidence="3" id="KW-1185">Reference proteome</keyword>
<dbReference type="InterPro" id="IPR035488">
    <property type="entry name" value="FrlB_SIS"/>
</dbReference>
<dbReference type="AlphaFoldDB" id="A0A7Y6IDL4"/>
<dbReference type="EMBL" id="JABWGN010000014">
    <property type="protein sequence ID" value="NUW36156.1"/>
    <property type="molecule type" value="Genomic_DNA"/>
</dbReference>
<dbReference type="RefSeq" id="WP_175593612.1">
    <property type="nucleotide sequence ID" value="NZ_JABWGN010000014.1"/>
</dbReference>
<dbReference type="GO" id="GO:0006047">
    <property type="term" value="P:UDP-N-acetylglucosamine metabolic process"/>
    <property type="evidence" value="ECO:0007669"/>
    <property type="project" value="TreeGrafter"/>
</dbReference>
<dbReference type="Proteomes" id="UP000586042">
    <property type="component" value="Unassembled WGS sequence"/>
</dbReference>
<accession>A0A7Y6IDL4</accession>
<dbReference type="Gene3D" id="3.40.50.10490">
    <property type="entry name" value="Glucose-6-phosphate isomerase like protein, domain 1"/>
    <property type="match status" value="2"/>
</dbReference>
<name>A0A7Y6IDL4_9ACTN</name>
<dbReference type="SUPFAM" id="SSF53697">
    <property type="entry name" value="SIS domain"/>
    <property type="match status" value="1"/>
</dbReference>
<dbReference type="GO" id="GO:0004360">
    <property type="term" value="F:glutamine-fructose-6-phosphate transaminase (isomerizing) activity"/>
    <property type="evidence" value="ECO:0007669"/>
    <property type="project" value="TreeGrafter"/>
</dbReference>
<dbReference type="PROSITE" id="PS51464">
    <property type="entry name" value="SIS"/>
    <property type="match status" value="1"/>
</dbReference>
<comment type="caution">
    <text evidence="2">The sequence shown here is derived from an EMBL/GenBank/DDBJ whole genome shotgun (WGS) entry which is preliminary data.</text>
</comment>
<dbReference type="PIRSF" id="PIRSF009290">
    <property type="entry name" value="FrlB"/>
    <property type="match status" value="1"/>
</dbReference>
<evidence type="ECO:0000313" key="3">
    <source>
        <dbReference type="Proteomes" id="UP000586042"/>
    </source>
</evidence>
<proteinExistence type="predicted"/>
<dbReference type="InterPro" id="IPR046348">
    <property type="entry name" value="SIS_dom_sf"/>
</dbReference>
<dbReference type="PANTHER" id="PTHR10937:SF14">
    <property type="entry name" value="FRUCTOSELYSINE 6-PHOSPHATE DEGLYCASE"/>
    <property type="match status" value="1"/>
</dbReference>
<feature type="domain" description="SIS" evidence="1">
    <location>
        <begin position="32"/>
        <end position="162"/>
    </location>
</feature>
<dbReference type="GO" id="GO:0006487">
    <property type="term" value="P:protein N-linked glycosylation"/>
    <property type="evidence" value="ECO:0007669"/>
    <property type="project" value="TreeGrafter"/>
</dbReference>
<organism evidence="2 3">
    <name type="scientific">Nonomuraea montanisoli</name>
    <dbReference type="NCBI Taxonomy" id="2741721"/>
    <lineage>
        <taxon>Bacteria</taxon>
        <taxon>Bacillati</taxon>
        <taxon>Actinomycetota</taxon>
        <taxon>Actinomycetes</taxon>
        <taxon>Streptosporangiales</taxon>
        <taxon>Streptosporangiaceae</taxon>
        <taxon>Nonomuraea</taxon>
    </lineage>
</organism>
<dbReference type="PANTHER" id="PTHR10937">
    <property type="entry name" value="GLUCOSAMINE--FRUCTOSE-6-PHOSPHATE AMINOTRANSFERASE, ISOMERIZING"/>
    <property type="match status" value="1"/>
</dbReference>
<dbReference type="GO" id="GO:0097367">
    <property type="term" value="F:carbohydrate derivative binding"/>
    <property type="evidence" value="ECO:0007669"/>
    <property type="project" value="InterPro"/>
</dbReference>
<dbReference type="CDD" id="cd05710">
    <property type="entry name" value="SIS_1"/>
    <property type="match status" value="1"/>
</dbReference>
<evidence type="ECO:0000259" key="1">
    <source>
        <dbReference type="PROSITE" id="PS51464"/>
    </source>
</evidence>
<reference evidence="2 3" key="1">
    <citation type="submission" date="2020-06" db="EMBL/GenBank/DDBJ databases">
        <title>Nonomuraea sp. SMC257, a novel actinomycete isolated from soil.</title>
        <authorList>
            <person name="Chanama M."/>
        </authorList>
    </citation>
    <scope>NUCLEOTIDE SEQUENCE [LARGE SCALE GENOMIC DNA]</scope>
    <source>
        <strain evidence="2 3">SMC257</strain>
    </source>
</reference>
<dbReference type="Pfam" id="PF01380">
    <property type="entry name" value="SIS"/>
    <property type="match status" value="1"/>
</dbReference>
<evidence type="ECO:0000313" key="2">
    <source>
        <dbReference type="EMBL" id="NUW36156.1"/>
    </source>
</evidence>
<dbReference type="GO" id="GO:0006002">
    <property type="term" value="P:fructose 6-phosphate metabolic process"/>
    <property type="evidence" value="ECO:0007669"/>
    <property type="project" value="TreeGrafter"/>
</dbReference>
<sequence>MTDQLPLKPIETDLTEKARNTIAQRPQLEELVAEAVSKGLRNVFFVGAGGSLIAAYPGHYLLEREDTVPVYKLQSDELNTGRTKRLGEGSLVFLASYTGKTKETVAAAQYARSTGATVAIVSKDGGPLAEAANVAFTGQSDLFLQLAAYAVMRQTGVERDWALLDQALEALPEALLSAAQEHEDRARIVAETLKDEPITYVLGSGPSFNWAYGLAMCFLQEMQWKHAAGFNSGEFFQGAFEVVNDDVAVINLLGEDASRPMAERAKRFLDTYASKKTFHIDTKNLTLPGIPAELRGEFSPLAIAVLMDRVARHYEAVRGHDLDKRNYMFKVDY</sequence>
<dbReference type="InterPro" id="IPR024713">
    <property type="entry name" value="Fructosamine_deglycase_FrlB"/>
</dbReference>
<dbReference type="InterPro" id="IPR001347">
    <property type="entry name" value="SIS_dom"/>
</dbReference>
<gene>
    <name evidence="2" type="ORF">HTZ77_32790</name>
</gene>
<protein>
    <submittedName>
        <fullName evidence="2">SIS domain-containing protein</fullName>
    </submittedName>
</protein>